<feature type="binding site" evidence="9 10">
    <location>
        <position position="251"/>
    </location>
    <ligand>
        <name>substrate</name>
    </ligand>
</feature>
<dbReference type="InterPro" id="IPR008927">
    <property type="entry name" value="6-PGluconate_DH-like_C_sf"/>
</dbReference>
<reference evidence="14" key="1">
    <citation type="submission" date="2016-06" db="EMBL/GenBank/DDBJ databases">
        <title>Draft genome sequence of Desulfoplanes formicivorans strain Pf12B.</title>
        <authorList>
            <person name="Watanabe M."/>
            <person name="Kojima H."/>
            <person name="Fukui M."/>
        </authorList>
    </citation>
    <scope>NUCLEOTIDE SEQUENCE [LARGE SCALE GENOMIC DNA]</scope>
    <source>
        <strain evidence="14">Pf12B</strain>
    </source>
</reference>
<dbReference type="InterPro" id="IPR014359">
    <property type="entry name" value="KARI_prok"/>
</dbReference>
<dbReference type="GO" id="GO:0009099">
    <property type="term" value="P:L-valine biosynthetic process"/>
    <property type="evidence" value="ECO:0007669"/>
    <property type="project" value="UniProtKB-UniRule"/>
</dbReference>
<evidence type="ECO:0000313" key="14">
    <source>
        <dbReference type="Proteomes" id="UP000095200"/>
    </source>
</evidence>
<keyword evidence="8 9" id="KW-0100">Branched-chain amino acid biosynthesis</keyword>
<dbReference type="NCBIfam" id="NF009940">
    <property type="entry name" value="PRK13403.1"/>
    <property type="match status" value="1"/>
</dbReference>
<dbReference type="InterPro" id="IPR036291">
    <property type="entry name" value="NAD(P)-bd_dom_sf"/>
</dbReference>
<evidence type="ECO:0000313" key="13">
    <source>
        <dbReference type="EMBL" id="GAU09521.1"/>
    </source>
</evidence>
<dbReference type="Pfam" id="PF01450">
    <property type="entry name" value="KARI_C"/>
    <property type="match status" value="1"/>
</dbReference>
<sequence>MKVYYEQDADLTCLQGKTIAIIGYGSQGHAHAQNLRDSGLNVIVGQRPGGPNFDLAKEHGFEPMSAAEAAQKADVIMILIQDQYQKALYENEIKPHLSAGNALAFGHGFNIHYGQIEPPKDVDVIMIAPKGPGHLVRREYEKGGAVPSLIAVHQDATGKAKDVALAYAKGIGATRSGVLETTFKEETETDLFGEQAVLCGGVSELIRSGFETLVEAGYQSEMAFFECMHELKLIVDLLYEGGFKRMHYSISDTAEYGDYVTGPRVIGKESKAAMKQALTEIQDGTFATNWILENQAGCPSFKAKRRIAHEHQIEEVGDKLRSMMSWLQK</sequence>
<comment type="pathway">
    <text evidence="1 9">Amino-acid biosynthesis; L-valine biosynthesis; L-valine from pyruvate: step 2/4.</text>
</comment>
<dbReference type="SUPFAM" id="SSF48179">
    <property type="entry name" value="6-phosphogluconate dehydrogenase C-terminal domain-like"/>
    <property type="match status" value="1"/>
</dbReference>
<dbReference type="Pfam" id="PF07991">
    <property type="entry name" value="KARI_N"/>
    <property type="match status" value="1"/>
</dbReference>
<comment type="catalytic activity">
    <reaction evidence="9">
        <text>(2R,3R)-2,3-dihydroxy-3-methylpentanoate + NADP(+) = (S)-2-ethyl-2-hydroxy-3-oxobutanoate + NADPH + H(+)</text>
        <dbReference type="Rhea" id="RHEA:13493"/>
        <dbReference type="ChEBI" id="CHEBI:15378"/>
        <dbReference type="ChEBI" id="CHEBI:49256"/>
        <dbReference type="ChEBI" id="CHEBI:49258"/>
        <dbReference type="ChEBI" id="CHEBI:57783"/>
        <dbReference type="ChEBI" id="CHEBI:58349"/>
        <dbReference type="EC" id="1.1.1.86"/>
    </reaction>
</comment>
<dbReference type="GO" id="GO:0009097">
    <property type="term" value="P:isoleucine biosynthetic process"/>
    <property type="evidence" value="ECO:0007669"/>
    <property type="project" value="UniProtKB-UniRule"/>
</dbReference>
<feature type="domain" description="KARI C-terminal knotted" evidence="12">
    <location>
        <begin position="182"/>
        <end position="327"/>
    </location>
</feature>
<evidence type="ECO:0000256" key="10">
    <source>
        <dbReference type="PROSITE-ProRule" id="PRU01198"/>
    </source>
</evidence>
<comment type="caution">
    <text evidence="13">The sequence shown here is derived from an EMBL/GenBank/DDBJ whole genome shotgun (WGS) entry which is preliminary data.</text>
</comment>
<dbReference type="HAMAP" id="MF_00435">
    <property type="entry name" value="IlvC"/>
    <property type="match status" value="1"/>
</dbReference>
<keyword evidence="9" id="KW-0521">NADP</keyword>
<feature type="binding site" evidence="9">
    <location>
        <position position="47"/>
    </location>
    <ligand>
        <name>NADP(+)</name>
        <dbReference type="ChEBI" id="CHEBI:58349"/>
    </ligand>
</feature>
<evidence type="ECO:0000256" key="5">
    <source>
        <dbReference type="ARBA" id="ARBA00022723"/>
    </source>
</evidence>
<dbReference type="Gene3D" id="6.10.240.10">
    <property type="match status" value="1"/>
</dbReference>
<feature type="domain" description="KARI N-terminal Rossmann" evidence="11">
    <location>
        <begin position="1"/>
        <end position="181"/>
    </location>
</feature>
<dbReference type="Gene3D" id="3.40.50.720">
    <property type="entry name" value="NAD(P)-binding Rossmann-like Domain"/>
    <property type="match status" value="1"/>
</dbReference>
<dbReference type="PANTHER" id="PTHR21371:SF1">
    <property type="entry name" value="KETOL-ACID REDUCTOISOMERASE, MITOCHONDRIAL"/>
    <property type="match status" value="1"/>
</dbReference>
<keyword evidence="4 9" id="KW-0028">Amino-acid biosynthesis</keyword>
<feature type="binding site" evidence="9 10">
    <location>
        <position position="226"/>
    </location>
    <ligand>
        <name>Mg(2+)</name>
        <dbReference type="ChEBI" id="CHEBI:18420"/>
        <label>2</label>
    </ligand>
</feature>
<dbReference type="NCBIfam" id="TIGR00465">
    <property type="entry name" value="ilvC"/>
    <property type="match status" value="1"/>
</dbReference>
<evidence type="ECO:0000256" key="6">
    <source>
        <dbReference type="ARBA" id="ARBA00022842"/>
    </source>
</evidence>
<evidence type="ECO:0000259" key="12">
    <source>
        <dbReference type="PROSITE" id="PS51851"/>
    </source>
</evidence>
<dbReference type="PIRSF" id="PIRSF000116">
    <property type="entry name" value="IlvC_gammaproteo"/>
    <property type="match status" value="1"/>
</dbReference>
<dbReference type="STRING" id="1592317.DPF_2248"/>
<dbReference type="PROSITE" id="PS51851">
    <property type="entry name" value="KARI_C"/>
    <property type="match status" value="1"/>
</dbReference>
<dbReference type="UniPathway" id="UPA00047">
    <property type="reaction ID" value="UER00056"/>
</dbReference>
<dbReference type="InterPro" id="IPR000506">
    <property type="entry name" value="KARI_C"/>
</dbReference>
<keyword evidence="7 9" id="KW-0560">Oxidoreductase</keyword>
<name>A0A194AKD9_9BACT</name>
<feature type="binding site" evidence="9">
    <location>
        <begin position="24"/>
        <end position="27"/>
    </location>
    <ligand>
        <name>NADP(+)</name>
        <dbReference type="ChEBI" id="CHEBI:58349"/>
    </ligand>
</feature>
<dbReference type="EC" id="1.1.1.86" evidence="9"/>
<feature type="binding site" evidence="9 10">
    <location>
        <position position="230"/>
    </location>
    <ligand>
        <name>Mg(2+)</name>
        <dbReference type="ChEBI" id="CHEBI:18420"/>
        <label>2</label>
    </ligand>
</feature>
<keyword evidence="13" id="KW-0413">Isomerase</keyword>
<feature type="binding site" evidence="9 10">
    <location>
        <position position="190"/>
    </location>
    <ligand>
        <name>Mg(2+)</name>
        <dbReference type="ChEBI" id="CHEBI:18420"/>
        <label>2</label>
    </ligand>
</feature>
<gene>
    <name evidence="9" type="primary">ilvC</name>
    <name evidence="13" type="ORF">DPF_2248</name>
</gene>
<feature type="binding site" evidence="9 10">
    <location>
        <position position="190"/>
    </location>
    <ligand>
        <name>Mg(2+)</name>
        <dbReference type="ChEBI" id="CHEBI:18420"/>
        <label>1</label>
    </ligand>
</feature>
<accession>A0A194AKD9</accession>
<comment type="caution">
    <text evidence="9">Lacks conserved residue(s) required for the propagation of feature annotation.</text>
</comment>
<evidence type="ECO:0000256" key="1">
    <source>
        <dbReference type="ARBA" id="ARBA00004864"/>
    </source>
</evidence>
<evidence type="ECO:0000256" key="3">
    <source>
        <dbReference type="ARBA" id="ARBA00010318"/>
    </source>
</evidence>
<dbReference type="GO" id="GO:0050661">
    <property type="term" value="F:NADP binding"/>
    <property type="evidence" value="ECO:0007669"/>
    <property type="project" value="InterPro"/>
</dbReference>
<feature type="binding site" evidence="9">
    <location>
        <position position="133"/>
    </location>
    <ligand>
        <name>NADP(+)</name>
        <dbReference type="ChEBI" id="CHEBI:58349"/>
    </ligand>
</feature>
<dbReference type="InterPro" id="IPR013116">
    <property type="entry name" value="KARI_N"/>
</dbReference>
<dbReference type="UniPathway" id="UPA00049">
    <property type="reaction ID" value="UER00060"/>
</dbReference>
<comment type="catalytic activity">
    <reaction evidence="9">
        <text>(2R)-2,3-dihydroxy-3-methylbutanoate + NADP(+) = (2S)-2-acetolactate + NADPH + H(+)</text>
        <dbReference type="Rhea" id="RHEA:22068"/>
        <dbReference type="ChEBI" id="CHEBI:15378"/>
        <dbReference type="ChEBI" id="CHEBI:49072"/>
        <dbReference type="ChEBI" id="CHEBI:57783"/>
        <dbReference type="ChEBI" id="CHEBI:58349"/>
        <dbReference type="ChEBI" id="CHEBI:58476"/>
        <dbReference type="EC" id="1.1.1.86"/>
    </reaction>
</comment>
<keyword evidence="5 9" id="KW-0479">Metal-binding</keyword>
<dbReference type="InterPro" id="IPR013023">
    <property type="entry name" value="KARI"/>
</dbReference>
<dbReference type="Proteomes" id="UP000095200">
    <property type="component" value="Unassembled WGS sequence"/>
</dbReference>
<evidence type="ECO:0000256" key="9">
    <source>
        <dbReference type="HAMAP-Rule" id="MF_00435"/>
    </source>
</evidence>
<dbReference type="PROSITE" id="PS51850">
    <property type="entry name" value="KARI_N"/>
    <property type="match status" value="1"/>
</dbReference>
<evidence type="ECO:0000256" key="8">
    <source>
        <dbReference type="ARBA" id="ARBA00023304"/>
    </source>
</evidence>
<dbReference type="OrthoDB" id="9804088at2"/>
<feature type="active site" evidence="9">
    <location>
        <position position="107"/>
    </location>
</feature>
<organism evidence="13 14">
    <name type="scientific">Desulfoplanes formicivorans</name>
    <dbReference type="NCBI Taxonomy" id="1592317"/>
    <lineage>
        <taxon>Bacteria</taxon>
        <taxon>Pseudomonadati</taxon>
        <taxon>Thermodesulfobacteriota</taxon>
        <taxon>Desulfovibrionia</taxon>
        <taxon>Desulfovibrionales</taxon>
        <taxon>Desulfoplanaceae</taxon>
        <taxon>Desulfoplanes</taxon>
    </lineage>
</organism>
<dbReference type="EMBL" id="BDFE01000017">
    <property type="protein sequence ID" value="GAU09521.1"/>
    <property type="molecule type" value="Genomic_DNA"/>
</dbReference>
<feature type="binding site" evidence="9 10">
    <location>
        <position position="194"/>
    </location>
    <ligand>
        <name>Mg(2+)</name>
        <dbReference type="ChEBI" id="CHEBI:18420"/>
        <label>1</label>
    </ligand>
</feature>
<keyword evidence="6 9" id="KW-0460">Magnesium</keyword>
<dbReference type="GO" id="GO:0000287">
    <property type="term" value="F:magnesium ion binding"/>
    <property type="evidence" value="ECO:0007669"/>
    <property type="project" value="UniProtKB-UniRule"/>
</dbReference>
<evidence type="ECO:0000256" key="2">
    <source>
        <dbReference type="ARBA" id="ARBA00004885"/>
    </source>
</evidence>
<keyword evidence="14" id="KW-1185">Reference proteome</keyword>
<evidence type="ECO:0000256" key="4">
    <source>
        <dbReference type="ARBA" id="ARBA00022605"/>
    </source>
</evidence>
<dbReference type="NCBIfam" id="NF004017">
    <property type="entry name" value="PRK05479.1"/>
    <property type="match status" value="1"/>
</dbReference>
<dbReference type="FunFam" id="3.40.50.720:FF:000023">
    <property type="entry name" value="Ketol-acid reductoisomerase (NADP(+))"/>
    <property type="match status" value="1"/>
</dbReference>
<dbReference type="SUPFAM" id="SSF51735">
    <property type="entry name" value="NAD(P)-binding Rossmann-fold domains"/>
    <property type="match status" value="1"/>
</dbReference>
<dbReference type="PANTHER" id="PTHR21371">
    <property type="entry name" value="KETOL-ACID REDUCTOISOMERASE, MITOCHONDRIAL"/>
    <property type="match status" value="1"/>
</dbReference>
<dbReference type="GO" id="GO:0016853">
    <property type="term" value="F:isomerase activity"/>
    <property type="evidence" value="ECO:0007669"/>
    <property type="project" value="UniProtKB-KW"/>
</dbReference>
<comment type="cofactor">
    <cofactor evidence="9">
        <name>Mg(2+)</name>
        <dbReference type="ChEBI" id="CHEBI:18420"/>
    </cofactor>
    <text evidence="9">Binds 2 magnesium ions per subunit.</text>
</comment>
<dbReference type="GO" id="GO:0005829">
    <property type="term" value="C:cytosol"/>
    <property type="evidence" value="ECO:0007669"/>
    <property type="project" value="TreeGrafter"/>
</dbReference>
<comment type="pathway">
    <text evidence="2 9">Amino-acid biosynthesis; L-isoleucine biosynthesis; L-isoleucine from 2-oxobutanoate: step 2/4.</text>
</comment>
<evidence type="ECO:0000259" key="11">
    <source>
        <dbReference type="PROSITE" id="PS51850"/>
    </source>
</evidence>
<dbReference type="RefSeq" id="WP_069859735.1">
    <property type="nucleotide sequence ID" value="NZ_BDFE01000017.1"/>
</dbReference>
<comment type="function">
    <text evidence="9">Involved in the biosynthesis of branched-chain amino acids (BCAA). Catalyzes an alkyl-migration followed by a ketol-acid reduction of (S)-2-acetolactate (S2AL) to yield (R)-2,3-dihydroxy-isovalerate. In the isomerase reaction, S2AL is rearranged via a Mg-dependent methyl migration to produce 3-hydroxy-3-methyl-2-ketobutyrate (HMKB). In the reductase reaction, this 2-ketoacid undergoes a metal-dependent reduction by NADPH to yield (R)-2,3-dihydroxy-isovalerate.</text>
</comment>
<proteinExistence type="inferred from homology"/>
<dbReference type="GO" id="GO:0004455">
    <property type="term" value="F:ketol-acid reductoisomerase activity"/>
    <property type="evidence" value="ECO:0007669"/>
    <property type="project" value="UniProtKB-UniRule"/>
</dbReference>
<dbReference type="AlphaFoldDB" id="A0A194AKD9"/>
<evidence type="ECO:0000256" key="7">
    <source>
        <dbReference type="ARBA" id="ARBA00023002"/>
    </source>
</evidence>
<comment type="similarity">
    <text evidence="3 9 10">Belongs to the ketol-acid reductoisomerase family.</text>
</comment>
<protein>
    <recommendedName>
        <fullName evidence="9">Ketol-acid reductoisomerase (NADP(+))</fullName>
        <shortName evidence="9">KARI</shortName>
        <ecNumber evidence="9">1.1.1.86</ecNumber>
    </recommendedName>
    <alternativeName>
        <fullName evidence="9">Acetohydroxy-acid isomeroreductase</fullName>
        <shortName evidence="9">AHIR</shortName>
    </alternativeName>
    <alternativeName>
        <fullName evidence="9">Alpha-keto-beta-hydroxylacyl reductoisomerase</fullName>
    </alternativeName>
</protein>